<comment type="caution">
    <text evidence="7">The sequence shown here is derived from an EMBL/GenBank/DDBJ whole genome shotgun (WGS) entry which is preliminary data.</text>
</comment>
<dbReference type="SUPFAM" id="SSF56672">
    <property type="entry name" value="DNA/RNA polymerases"/>
    <property type="match status" value="1"/>
</dbReference>
<dbReference type="Pfam" id="PF17919">
    <property type="entry name" value="RT_RNaseH_2"/>
    <property type="match status" value="1"/>
</dbReference>
<dbReference type="CDD" id="cd09274">
    <property type="entry name" value="RNase_HI_RT_Ty3"/>
    <property type="match status" value="1"/>
</dbReference>
<dbReference type="OrthoDB" id="5985335at2759"/>
<keyword evidence="2" id="KW-0540">Nuclease</keyword>
<keyword evidence="5" id="KW-0511">Multifunctional enzyme</keyword>
<protein>
    <submittedName>
        <fullName evidence="7">Jg20094 protein</fullName>
    </submittedName>
</protein>
<dbReference type="InterPro" id="IPR041577">
    <property type="entry name" value="RT_RNaseH_2"/>
</dbReference>
<dbReference type="Pfam" id="PF00078">
    <property type="entry name" value="RVT_1"/>
    <property type="match status" value="1"/>
</dbReference>
<keyword evidence="1" id="KW-0808">Transferase</keyword>
<keyword evidence="1" id="KW-0548">Nucleotidyltransferase</keyword>
<keyword evidence="3" id="KW-0378">Hydrolase</keyword>
<dbReference type="GO" id="GO:0004519">
    <property type="term" value="F:endonuclease activity"/>
    <property type="evidence" value="ECO:0007669"/>
    <property type="project" value="UniProtKB-KW"/>
</dbReference>
<dbReference type="InterPro" id="IPR050951">
    <property type="entry name" value="Retrovirus_Pol_polyprotein"/>
</dbReference>
<dbReference type="InterPro" id="IPR043128">
    <property type="entry name" value="Rev_trsase/Diguanyl_cyclase"/>
</dbReference>
<proteinExistence type="predicted"/>
<evidence type="ECO:0000259" key="6">
    <source>
        <dbReference type="PROSITE" id="PS50878"/>
    </source>
</evidence>
<evidence type="ECO:0000256" key="2">
    <source>
        <dbReference type="ARBA" id="ARBA00022722"/>
    </source>
</evidence>
<dbReference type="InterPro" id="IPR043502">
    <property type="entry name" value="DNA/RNA_pol_sf"/>
</dbReference>
<evidence type="ECO:0000256" key="5">
    <source>
        <dbReference type="ARBA" id="ARBA00023268"/>
    </source>
</evidence>
<feature type="non-terminal residue" evidence="7">
    <location>
        <position position="386"/>
    </location>
</feature>
<gene>
    <name evidence="7" type="primary">jg20094</name>
    <name evidence="7" type="ORF">PAEG_LOCUS3711</name>
</gene>
<dbReference type="FunFam" id="3.30.70.270:FF:000026">
    <property type="entry name" value="Transposon Ty3-G Gag-Pol polyprotein"/>
    <property type="match status" value="1"/>
</dbReference>
<dbReference type="AlphaFoldDB" id="A0A8S4QLY3"/>
<reference evidence="7" key="1">
    <citation type="submission" date="2022-03" db="EMBL/GenBank/DDBJ databases">
        <authorList>
            <person name="Lindestad O."/>
        </authorList>
    </citation>
    <scope>NUCLEOTIDE SEQUENCE</scope>
</reference>
<keyword evidence="8" id="KW-1185">Reference proteome</keyword>
<dbReference type="Gene3D" id="3.30.70.270">
    <property type="match status" value="2"/>
</dbReference>
<feature type="domain" description="Reverse transcriptase" evidence="6">
    <location>
        <begin position="1"/>
        <end position="65"/>
    </location>
</feature>
<evidence type="ECO:0000313" key="8">
    <source>
        <dbReference type="Proteomes" id="UP000838756"/>
    </source>
</evidence>
<dbReference type="PANTHER" id="PTHR37984">
    <property type="entry name" value="PROTEIN CBG26694"/>
    <property type="match status" value="1"/>
</dbReference>
<evidence type="ECO:0000256" key="1">
    <source>
        <dbReference type="ARBA" id="ARBA00022695"/>
    </source>
</evidence>
<accession>A0A8S4QLY3</accession>
<dbReference type="PROSITE" id="PS50878">
    <property type="entry name" value="RT_POL"/>
    <property type="match status" value="1"/>
</dbReference>
<organism evidence="7 8">
    <name type="scientific">Pararge aegeria aegeria</name>
    <dbReference type="NCBI Taxonomy" id="348720"/>
    <lineage>
        <taxon>Eukaryota</taxon>
        <taxon>Metazoa</taxon>
        <taxon>Ecdysozoa</taxon>
        <taxon>Arthropoda</taxon>
        <taxon>Hexapoda</taxon>
        <taxon>Insecta</taxon>
        <taxon>Pterygota</taxon>
        <taxon>Neoptera</taxon>
        <taxon>Endopterygota</taxon>
        <taxon>Lepidoptera</taxon>
        <taxon>Glossata</taxon>
        <taxon>Ditrysia</taxon>
        <taxon>Papilionoidea</taxon>
        <taxon>Nymphalidae</taxon>
        <taxon>Satyrinae</taxon>
        <taxon>Satyrini</taxon>
        <taxon>Parargina</taxon>
        <taxon>Pararge</taxon>
    </lineage>
</organism>
<keyword evidence="3" id="KW-0255">Endonuclease</keyword>
<dbReference type="Proteomes" id="UP000838756">
    <property type="component" value="Unassembled WGS sequence"/>
</dbReference>
<dbReference type="GO" id="GO:0003964">
    <property type="term" value="F:RNA-directed DNA polymerase activity"/>
    <property type="evidence" value="ECO:0007669"/>
    <property type="project" value="UniProtKB-KW"/>
</dbReference>
<sequence length="386" mass="43869">MEQLVVGIPNVSIFLDDILITGKTEHEHVRNLHSVFERLAKEGLTVRQEKCNFFEKEVSYLGFIISEHGVRTDDRKTEAVVKAPKPENITELKSFLGMVNFYAKFIKNISILLAPLYALLRKGVEWQWTEAQDRAFQEVKAALTSCPVLVHYDERLPLIVSCDASARGVGAVLSQRGEGGERPVSYASRTLNSAECNYSQIQREALAIIFAVKKFHTYLYGRRFVLRTDHQPLIAIFGSKKDIPHMASGRLIRWAILLSGYQYDIEYVQSKANSADALSRLPIDTGEENNDANTFIKFIENKFPIDSNQIKIESGKDKCISRILEFVKTGWPKSGFKEPDQEMTAYWRRREELYVENGCLMWGCRVVVPRALRPAVLAELHGSHLG</sequence>
<evidence type="ECO:0000256" key="4">
    <source>
        <dbReference type="ARBA" id="ARBA00022918"/>
    </source>
</evidence>
<dbReference type="InterPro" id="IPR000477">
    <property type="entry name" value="RT_dom"/>
</dbReference>
<dbReference type="FunFam" id="3.30.70.270:FF:000003">
    <property type="entry name" value="Transposon Ty3-G Gag-Pol polyprotein"/>
    <property type="match status" value="1"/>
</dbReference>
<dbReference type="EMBL" id="CAKXAJ010012079">
    <property type="protein sequence ID" value="CAH2215580.1"/>
    <property type="molecule type" value="Genomic_DNA"/>
</dbReference>
<dbReference type="PANTHER" id="PTHR37984:SF5">
    <property type="entry name" value="PROTEIN NYNRIN-LIKE"/>
    <property type="match status" value="1"/>
</dbReference>
<keyword evidence="4" id="KW-0695">RNA-directed DNA polymerase</keyword>
<evidence type="ECO:0000256" key="3">
    <source>
        <dbReference type="ARBA" id="ARBA00022759"/>
    </source>
</evidence>
<dbReference type="FunFam" id="3.10.20.370:FF:000001">
    <property type="entry name" value="Retrovirus-related Pol polyprotein from transposon 17.6-like protein"/>
    <property type="match status" value="1"/>
</dbReference>
<name>A0A8S4QLY3_9NEOP</name>
<evidence type="ECO:0000313" key="7">
    <source>
        <dbReference type="EMBL" id="CAH2215580.1"/>
    </source>
</evidence>